<proteinExistence type="predicted"/>
<feature type="compositionally biased region" description="Low complexity" evidence="1">
    <location>
        <begin position="230"/>
        <end position="243"/>
    </location>
</feature>
<evidence type="ECO:0000313" key="3">
    <source>
        <dbReference type="EMBL" id="CEM35211.1"/>
    </source>
</evidence>
<accession>A0A0G4GWE0</accession>
<feature type="region of interest" description="Disordered" evidence="1">
    <location>
        <begin position="229"/>
        <end position="250"/>
    </location>
</feature>
<sequence>MTPVRFEDATYFDQSWMFFGPPLLLCLLLYGSRKKETGLTSEKFLAFALPFIYSLHQFEEHGYDFLGRRYAFMEEFNRNTKFGLTPRLVTLINLSFSWVGAPLCAFRSEALGNFRPSAVCWAFATFNGLLAHIGMFFLTGYRYNPGLVQSFFMVPLGFFFLWKHTAKETPMLWAFLFLLAGPIGHGIGLILPIALITQEDIGMIGFCALIASSTIGLPLFSPIVWPPPRSSDSVLVSKSQSSKKGPKKEA</sequence>
<evidence type="ECO:0000256" key="1">
    <source>
        <dbReference type="SAM" id="MobiDB-lite"/>
    </source>
</evidence>
<dbReference type="InterPro" id="IPR025671">
    <property type="entry name" value="HXXEE"/>
</dbReference>
<feature type="transmembrane region" description="Helical" evidence="2">
    <location>
        <begin position="15"/>
        <end position="32"/>
    </location>
</feature>
<name>A0A0G4GWE0_9ALVE</name>
<evidence type="ECO:0008006" key="4">
    <source>
        <dbReference type="Google" id="ProtNLM"/>
    </source>
</evidence>
<organism evidence="3">
    <name type="scientific">Chromera velia CCMP2878</name>
    <dbReference type="NCBI Taxonomy" id="1169474"/>
    <lineage>
        <taxon>Eukaryota</taxon>
        <taxon>Sar</taxon>
        <taxon>Alveolata</taxon>
        <taxon>Colpodellida</taxon>
        <taxon>Chromeraceae</taxon>
        <taxon>Chromera</taxon>
    </lineage>
</organism>
<feature type="transmembrane region" description="Helical" evidence="2">
    <location>
        <begin position="118"/>
        <end position="137"/>
    </location>
</feature>
<feature type="transmembrane region" description="Helical" evidence="2">
    <location>
        <begin position="174"/>
        <end position="195"/>
    </location>
</feature>
<reference evidence="3" key="1">
    <citation type="submission" date="2014-11" db="EMBL/GenBank/DDBJ databases">
        <authorList>
            <person name="Otto D Thomas"/>
            <person name="Naeem Raeece"/>
        </authorList>
    </citation>
    <scope>NUCLEOTIDE SEQUENCE</scope>
</reference>
<dbReference type="AlphaFoldDB" id="A0A0G4GWE0"/>
<feature type="transmembrane region" description="Helical" evidence="2">
    <location>
        <begin position="201"/>
        <end position="220"/>
    </location>
</feature>
<protein>
    <recommendedName>
        <fullName evidence="4">HXXEE domain-containing protein</fullName>
    </recommendedName>
</protein>
<keyword evidence="2" id="KW-0812">Transmembrane</keyword>
<keyword evidence="2" id="KW-0472">Membrane</keyword>
<evidence type="ECO:0000256" key="2">
    <source>
        <dbReference type="SAM" id="Phobius"/>
    </source>
</evidence>
<dbReference type="EMBL" id="CDMZ01001617">
    <property type="protein sequence ID" value="CEM35211.1"/>
    <property type="molecule type" value="Genomic_DNA"/>
</dbReference>
<gene>
    <name evidence="3" type="ORF">Cvel_23658</name>
</gene>
<dbReference type="VEuPathDB" id="CryptoDB:Cvel_23658"/>
<feature type="transmembrane region" description="Helical" evidence="2">
    <location>
        <begin position="143"/>
        <end position="162"/>
    </location>
</feature>
<dbReference type="Pfam" id="PF13787">
    <property type="entry name" value="HXXEE"/>
    <property type="match status" value="1"/>
</dbReference>
<keyword evidence="2" id="KW-1133">Transmembrane helix</keyword>